<dbReference type="Pfam" id="PF18735">
    <property type="entry name" value="HEPN_RiboL-PSP"/>
    <property type="match status" value="1"/>
</dbReference>
<accession>A0AAJ4TJ72</accession>
<feature type="domain" description="RiboL-PSP-HEPN" evidence="1">
    <location>
        <begin position="25"/>
        <end position="231"/>
    </location>
</feature>
<gene>
    <name evidence="2" type="ORF">KOF27_05400</name>
</gene>
<dbReference type="InterPro" id="IPR041519">
    <property type="entry name" value="HEPN_RiboL-PSP"/>
</dbReference>
<evidence type="ECO:0000313" key="3">
    <source>
        <dbReference type="Proteomes" id="UP000682358"/>
    </source>
</evidence>
<dbReference type="Proteomes" id="UP000682358">
    <property type="component" value="Chromosome"/>
</dbReference>
<dbReference type="RefSeq" id="WP_051459687.1">
    <property type="nucleotide sequence ID" value="NZ_CAHPQZ010000071.1"/>
</dbReference>
<evidence type="ECO:0000259" key="1">
    <source>
        <dbReference type="Pfam" id="PF18735"/>
    </source>
</evidence>
<organism evidence="2 3">
    <name type="scientific">Providencia rettgeri</name>
    <dbReference type="NCBI Taxonomy" id="587"/>
    <lineage>
        <taxon>Bacteria</taxon>
        <taxon>Pseudomonadati</taxon>
        <taxon>Pseudomonadota</taxon>
        <taxon>Gammaproteobacteria</taxon>
        <taxon>Enterobacterales</taxon>
        <taxon>Morganellaceae</taxon>
        <taxon>Providencia</taxon>
    </lineage>
</organism>
<name>A0AAJ4TJ72_PRORE</name>
<evidence type="ECO:0000313" key="2">
    <source>
        <dbReference type="EMBL" id="QWQ21774.1"/>
    </source>
</evidence>
<dbReference type="AlphaFoldDB" id="A0AAJ4TJ72"/>
<dbReference type="EMBL" id="CP076405">
    <property type="protein sequence ID" value="QWQ21774.1"/>
    <property type="molecule type" value="Genomic_DNA"/>
</dbReference>
<protein>
    <submittedName>
        <fullName evidence="2">MAE_28990/MAE_18760 family HEPN-like nuclease</fullName>
    </submittedName>
</protein>
<sequence>MRITDFEDFRVQLRKTKSESFDFLNSIKSIEQFLTGSQEQDKSSMFRTIAVPMIYSSWEGFFTETISVCLNTLKQLDKEALKYSPEIRALWLQKEPFFSRYTDMIRNIYDIDYHRGVVHDNGQFKKKVTKGAFKLTSSVIQDIDRFNQSVLSDCDVSELVMTFSNVNESVVKTNLEAIGLDYSSLDLSQLGEVVGMRNSLGHGEFRVNLQPRKFNSLIMYIENLIEALHEATLKWLEDIEDENTAPM</sequence>
<reference evidence="2" key="1">
    <citation type="submission" date="2021-06" db="EMBL/GenBank/DDBJ databases">
        <title>Emergence of genetically related NDM-1-producing Providencia rettgeri strains in Argentina.</title>
        <authorList>
            <person name="Pasteran F."/>
            <person name="Meo A."/>
            <person name="Gomez S."/>
            <person name="Derdoy L."/>
            <person name="Albronoz E."/>
            <person name="Faccone D."/>
            <person name="Guerriero L."/>
            <person name="Archuby D."/>
            <person name="Tarzia A."/>
            <person name="Lopez M."/>
            <person name="Corso A."/>
        </authorList>
    </citation>
    <scope>NUCLEOTIDE SEQUENCE</scope>
    <source>
        <strain evidence="2">PreM15628</strain>
    </source>
</reference>
<proteinExistence type="predicted"/>